<protein>
    <recommendedName>
        <fullName evidence="2">Protein SirB1 N-terminal domain-containing protein</fullName>
    </recommendedName>
</protein>
<proteinExistence type="inferred from homology"/>
<keyword evidence="4" id="KW-1185">Reference proteome</keyword>
<evidence type="ECO:0000256" key="1">
    <source>
        <dbReference type="ARBA" id="ARBA00007100"/>
    </source>
</evidence>
<dbReference type="AlphaFoldDB" id="B2KB98"/>
<name>B2KB98_ELUMP</name>
<dbReference type="Proteomes" id="UP000001029">
    <property type="component" value="Chromosome"/>
</dbReference>
<reference evidence="3 4" key="1">
    <citation type="journal article" date="2009" name="Appl. Environ. Microbiol.">
        <title>Genomic analysis of 'Elusimicrobium minutum,' the first cultivated representative of the phylum 'Elusimicrobia' (formerly termite group 1).</title>
        <authorList>
            <person name="Herlemann D.P.R."/>
            <person name="Geissinger O."/>
            <person name="Ikeda-Ohtsubo W."/>
            <person name="Kunin V."/>
            <person name="Sun H."/>
            <person name="Lapidus A."/>
            <person name="Hugenholtz P."/>
            <person name="Brune A."/>
        </authorList>
    </citation>
    <scope>NUCLEOTIDE SEQUENCE [LARGE SCALE GENOMIC DNA]</scope>
    <source>
        <strain evidence="3 4">Pei191</strain>
    </source>
</reference>
<evidence type="ECO:0000313" key="4">
    <source>
        <dbReference type="Proteomes" id="UP000001029"/>
    </source>
</evidence>
<dbReference type="OrthoDB" id="188084at2"/>
<dbReference type="PANTHER" id="PTHR31350:SF27">
    <property type="entry name" value="HEMIMETHYLATED DNA-BINDING DOMAIN-CONTAINING PROTEIN"/>
    <property type="match status" value="1"/>
</dbReference>
<dbReference type="EMBL" id="CP001055">
    <property type="protein sequence ID" value="ACC97920.1"/>
    <property type="molecule type" value="Genomic_DNA"/>
</dbReference>
<dbReference type="STRING" id="445932.Emin_0362"/>
<evidence type="ECO:0000313" key="3">
    <source>
        <dbReference type="EMBL" id="ACC97920.1"/>
    </source>
</evidence>
<organism evidence="3 4">
    <name type="scientific">Elusimicrobium minutum (strain Pei191)</name>
    <dbReference type="NCBI Taxonomy" id="445932"/>
    <lineage>
        <taxon>Bacteria</taxon>
        <taxon>Pseudomonadati</taxon>
        <taxon>Elusimicrobiota</taxon>
        <taxon>Elusimicrobia</taxon>
        <taxon>Elusimicrobiales</taxon>
        <taxon>Elusimicrobiaceae</taxon>
        <taxon>Elusimicrobium</taxon>
    </lineage>
</organism>
<feature type="domain" description="Protein SirB1 N-terminal" evidence="2">
    <location>
        <begin position="101"/>
        <end position="250"/>
    </location>
</feature>
<dbReference type="Pfam" id="PF13369">
    <property type="entry name" value="Transglut_core2"/>
    <property type="match status" value="1"/>
</dbReference>
<dbReference type="RefSeq" id="WP_012414535.1">
    <property type="nucleotide sequence ID" value="NC_010644.1"/>
</dbReference>
<dbReference type="KEGG" id="emi:Emin_0362"/>
<sequence>MYENQIKALINLISAEPVESADFLKAELASVIKNKPAVFKTVLEAEFKNNTPAFVHTLIEEVAFDRLRDSFLTFSNKINPDLEEGLELISKFENPVLDTKTFNQKIDAVAARFHPMTLNCADSLDVAQAMQIFFFNTLGIKPVSVNLRPQHMSFDKMFESRSAAGIMICCLYAVTGQRLGLDITVVDFAGRLLVQFNEPSFNEPFYVDPFDGGKVLTLRECMEYIVSRSITWDNKYLEPLTSHLIIRRCLANLIFIHKKFKDERRLAYLRDFMTLLDI</sequence>
<gene>
    <name evidence="3" type="ordered locus">Emin_0362</name>
</gene>
<dbReference type="PANTHER" id="PTHR31350">
    <property type="entry name" value="SI:DKEY-261L7.2"/>
    <property type="match status" value="1"/>
</dbReference>
<evidence type="ECO:0000259" key="2">
    <source>
        <dbReference type="Pfam" id="PF13369"/>
    </source>
</evidence>
<dbReference type="InterPro" id="IPR032698">
    <property type="entry name" value="SirB1_N"/>
</dbReference>
<accession>B2KB98</accession>
<dbReference type="HOGENOM" id="CLU_063810_3_0_0"/>
<comment type="similarity">
    <text evidence="1">Belongs to the UPF0162 family.</text>
</comment>